<dbReference type="PROSITE" id="PS50263">
    <property type="entry name" value="CN_HYDROLASE"/>
    <property type="match status" value="1"/>
</dbReference>
<comment type="caution">
    <text evidence="4">The sequence shown here is derived from an EMBL/GenBank/DDBJ whole genome shotgun (WGS) entry which is preliminary data.</text>
</comment>
<dbReference type="PANTHER" id="PTHR46044:SF12">
    <property type="entry name" value="HYDROLASE"/>
    <property type="match status" value="1"/>
</dbReference>
<comment type="similarity">
    <text evidence="1">Belongs to the carbon-nitrogen hydrolase superfamily. Nitrilase family.</text>
</comment>
<dbReference type="AlphaFoldDB" id="A0AAN7AGJ0"/>
<dbReference type="InterPro" id="IPR044149">
    <property type="entry name" value="Nitrilases_CHs"/>
</dbReference>
<dbReference type="PANTHER" id="PTHR46044">
    <property type="entry name" value="NITRILASE"/>
    <property type="match status" value="1"/>
</dbReference>
<dbReference type="InterPro" id="IPR003010">
    <property type="entry name" value="C-N_Hydrolase"/>
</dbReference>
<keyword evidence="4" id="KW-0378">Hydrolase</keyword>
<keyword evidence="5" id="KW-1185">Reference proteome</keyword>
<proteinExistence type="inferred from homology"/>
<organism evidence="4 5">
    <name type="scientific">Podospora australis</name>
    <dbReference type="NCBI Taxonomy" id="1536484"/>
    <lineage>
        <taxon>Eukaryota</taxon>
        <taxon>Fungi</taxon>
        <taxon>Dikarya</taxon>
        <taxon>Ascomycota</taxon>
        <taxon>Pezizomycotina</taxon>
        <taxon>Sordariomycetes</taxon>
        <taxon>Sordariomycetidae</taxon>
        <taxon>Sordariales</taxon>
        <taxon>Podosporaceae</taxon>
        <taxon>Podospora</taxon>
    </lineage>
</organism>
<accession>A0AAN7AGJ0</accession>
<dbReference type="Pfam" id="PF00795">
    <property type="entry name" value="CN_hydrolase"/>
    <property type="match status" value="1"/>
</dbReference>
<dbReference type="SUPFAM" id="SSF56317">
    <property type="entry name" value="Carbon-nitrogen hydrolase"/>
    <property type="match status" value="2"/>
</dbReference>
<reference evidence="4" key="1">
    <citation type="journal article" date="2023" name="Mol. Phylogenet. Evol.">
        <title>Genome-scale phylogeny and comparative genomics of the fungal order Sordariales.</title>
        <authorList>
            <person name="Hensen N."/>
            <person name="Bonometti L."/>
            <person name="Westerberg I."/>
            <person name="Brannstrom I.O."/>
            <person name="Guillou S."/>
            <person name="Cros-Aarteil S."/>
            <person name="Calhoun S."/>
            <person name="Haridas S."/>
            <person name="Kuo A."/>
            <person name="Mondo S."/>
            <person name="Pangilinan J."/>
            <person name="Riley R."/>
            <person name="LaButti K."/>
            <person name="Andreopoulos B."/>
            <person name="Lipzen A."/>
            <person name="Chen C."/>
            <person name="Yan M."/>
            <person name="Daum C."/>
            <person name="Ng V."/>
            <person name="Clum A."/>
            <person name="Steindorff A."/>
            <person name="Ohm R.A."/>
            <person name="Martin F."/>
            <person name="Silar P."/>
            <person name="Natvig D.O."/>
            <person name="Lalanne C."/>
            <person name="Gautier V."/>
            <person name="Ament-Velasquez S.L."/>
            <person name="Kruys A."/>
            <person name="Hutchinson M.I."/>
            <person name="Powell A.J."/>
            <person name="Barry K."/>
            <person name="Miller A.N."/>
            <person name="Grigoriev I.V."/>
            <person name="Debuchy R."/>
            <person name="Gladieux P."/>
            <person name="Hiltunen Thoren M."/>
            <person name="Johannesson H."/>
        </authorList>
    </citation>
    <scope>NUCLEOTIDE SEQUENCE</scope>
    <source>
        <strain evidence="4">PSN309</strain>
    </source>
</reference>
<evidence type="ECO:0000259" key="3">
    <source>
        <dbReference type="PROSITE" id="PS50263"/>
    </source>
</evidence>
<dbReference type="Proteomes" id="UP001302126">
    <property type="component" value="Unassembled WGS sequence"/>
</dbReference>
<name>A0AAN7AGJ0_9PEZI</name>
<dbReference type="EMBL" id="MU864439">
    <property type="protein sequence ID" value="KAK4185814.1"/>
    <property type="molecule type" value="Genomic_DNA"/>
</dbReference>
<evidence type="ECO:0000256" key="1">
    <source>
        <dbReference type="ARBA" id="ARBA00008129"/>
    </source>
</evidence>
<evidence type="ECO:0000313" key="4">
    <source>
        <dbReference type="EMBL" id="KAK4185814.1"/>
    </source>
</evidence>
<evidence type="ECO:0000313" key="5">
    <source>
        <dbReference type="Proteomes" id="UP001302126"/>
    </source>
</evidence>
<sequence length="462" mass="49247">MAPTTIRLGTASPGTQATTSETLAQIEQLARRAAAKKIDILLLPEAYIGGYPRGTNFGCVIGSRTPEGREEYLRYFQSAVDLGDTVGEAGAGAGEAWAKRTLPGDAVAGSNPNDNGIVNKRGDGTREELERIARDTGVFLVTGLIEKAGGSMYCSVVYVCPKQGMSGKRRKVMPTGTERLVWAQGSPSTLRAVSTVIRGVRINLAAAICWENYMPLVRQSLYAQNVNLYLAPTADGRDAWLSLMRTAAIEGRCFVVTSNMCVRSPGSSSSTLPPAAPPQSQVETTTSGHHDTSDTSSETSDPPPFAPQARRSSCVTEEGFEIALPKSPMTTSHTPSQQSNTRRTSVFDEDGNEIVLCCKKIATSSTSQPNPTSAPPPRVITPAATASPEEEFSSRGGSAIVSPFGDVLAGPQWEDDSGIIYADVDFEDCIRGRLDIDTAGSYSRNDSFKFSVEGLDLSPLPY</sequence>
<feature type="compositionally biased region" description="Polar residues" evidence="2">
    <location>
        <begin position="328"/>
        <end position="344"/>
    </location>
</feature>
<feature type="compositionally biased region" description="Low complexity" evidence="2">
    <location>
        <begin position="265"/>
        <end position="287"/>
    </location>
</feature>
<feature type="region of interest" description="Disordered" evidence="2">
    <location>
        <begin position="265"/>
        <end position="347"/>
    </location>
</feature>
<feature type="region of interest" description="Disordered" evidence="2">
    <location>
        <begin position="364"/>
        <end position="396"/>
    </location>
</feature>
<dbReference type="Gene3D" id="3.60.110.10">
    <property type="entry name" value="Carbon-nitrogen hydrolase"/>
    <property type="match status" value="1"/>
</dbReference>
<dbReference type="InterPro" id="IPR036526">
    <property type="entry name" value="C-N_Hydrolase_sf"/>
</dbReference>
<evidence type="ECO:0000256" key="2">
    <source>
        <dbReference type="SAM" id="MobiDB-lite"/>
    </source>
</evidence>
<gene>
    <name evidence="4" type="ORF">QBC35DRAFT_388711</name>
</gene>
<dbReference type="GO" id="GO:0016787">
    <property type="term" value="F:hydrolase activity"/>
    <property type="evidence" value="ECO:0007669"/>
    <property type="project" value="UniProtKB-KW"/>
</dbReference>
<reference evidence="4" key="2">
    <citation type="submission" date="2023-05" db="EMBL/GenBank/DDBJ databases">
        <authorList>
            <consortium name="Lawrence Berkeley National Laboratory"/>
            <person name="Steindorff A."/>
            <person name="Hensen N."/>
            <person name="Bonometti L."/>
            <person name="Westerberg I."/>
            <person name="Brannstrom I.O."/>
            <person name="Guillou S."/>
            <person name="Cros-Aarteil S."/>
            <person name="Calhoun S."/>
            <person name="Haridas S."/>
            <person name="Kuo A."/>
            <person name="Mondo S."/>
            <person name="Pangilinan J."/>
            <person name="Riley R."/>
            <person name="Labutti K."/>
            <person name="Andreopoulos B."/>
            <person name="Lipzen A."/>
            <person name="Chen C."/>
            <person name="Yanf M."/>
            <person name="Daum C."/>
            <person name="Ng V."/>
            <person name="Clum A."/>
            <person name="Ohm R."/>
            <person name="Martin F."/>
            <person name="Silar P."/>
            <person name="Natvig D."/>
            <person name="Lalanne C."/>
            <person name="Gautier V."/>
            <person name="Ament-Velasquez S.L."/>
            <person name="Kruys A."/>
            <person name="Hutchinson M.I."/>
            <person name="Powell A.J."/>
            <person name="Barry K."/>
            <person name="Miller A.N."/>
            <person name="Grigoriev I.V."/>
            <person name="Debuchy R."/>
            <person name="Gladieux P."/>
            <person name="Thoren M.H."/>
            <person name="Johannesson H."/>
        </authorList>
    </citation>
    <scope>NUCLEOTIDE SEQUENCE</scope>
    <source>
        <strain evidence="4">PSN309</strain>
    </source>
</reference>
<feature type="domain" description="CN hydrolase" evidence="3">
    <location>
        <begin position="4"/>
        <end position="426"/>
    </location>
</feature>
<protein>
    <submittedName>
        <fullName evidence="4">Carbon-nitrogen hydrolase</fullName>
    </submittedName>
</protein>